<dbReference type="EMBL" id="JBBXMP010000019">
    <property type="protein sequence ID" value="KAL0068263.1"/>
    <property type="molecule type" value="Genomic_DNA"/>
</dbReference>
<protein>
    <recommendedName>
        <fullName evidence="4">Secreted protein</fullName>
    </recommendedName>
</protein>
<gene>
    <name evidence="2" type="ORF">AAF712_004648</name>
</gene>
<feature type="chain" id="PRO_5047404185" description="Secreted protein" evidence="1">
    <location>
        <begin position="20"/>
        <end position="159"/>
    </location>
</feature>
<comment type="caution">
    <text evidence="2">The sequence shown here is derived from an EMBL/GenBank/DDBJ whole genome shotgun (WGS) entry which is preliminary data.</text>
</comment>
<accession>A0ABR3A3P4</accession>
<evidence type="ECO:0000313" key="3">
    <source>
        <dbReference type="Proteomes" id="UP001437256"/>
    </source>
</evidence>
<dbReference type="Proteomes" id="UP001437256">
    <property type="component" value="Unassembled WGS sequence"/>
</dbReference>
<proteinExistence type="predicted"/>
<evidence type="ECO:0000256" key="1">
    <source>
        <dbReference type="SAM" id="SignalP"/>
    </source>
</evidence>
<evidence type="ECO:0008006" key="4">
    <source>
        <dbReference type="Google" id="ProtNLM"/>
    </source>
</evidence>
<evidence type="ECO:0000313" key="2">
    <source>
        <dbReference type="EMBL" id="KAL0068263.1"/>
    </source>
</evidence>
<sequence length="159" mass="17376">MFAFKPLIALALASVSAFAAPLDARADCPASGPLGERISCRYIVKPSPQLPADYNRDAYKVEINQVLGGQVARESPSHDVQSDYTLWFTQNDGSWWVIGGVSTSGLTAKDLEKLVLGWKGKDFAGSLTPTWHIVDVGDCYYASNPANTVVRRWDGERLI</sequence>
<reference evidence="2 3" key="1">
    <citation type="submission" date="2024-05" db="EMBL/GenBank/DDBJ databases">
        <title>A draft genome resource for the thread blight pathogen Marasmius tenuissimus strain MS-2.</title>
        <authorList>
            <person name="Yulfo-Soto G.E."/>
            <person name="Baruah I.K."/>
            <person name="Amoako-Attah I."/>
            <person name="Bukari Y."/>
            <person name="Meinhardt L.W."/>
            <person name="Bailey B.A."/>
            <person name="Cohen S.P."/>
        </authorList>
    </citation>
    <scope>NUCLEOTIDE SEQUENCE [LARGE SCALE GENOMIC DNA]</scope>
    <source>
        <strain evidence="2 3">MS-2</strain>
    </source>
</reference>
<keyword evidence="3" id="KW-1185">Reference proteome</keyword>
<organism evidence="2 3">
    <name type="scientific">Marasmius tenuissimus</name>
    <dbReference type="NCBI Taxonomy" id="585030"/>
    <lineage>
        <taxon>Eukaryota</taxon>
        <taxon>Fungi</taxon>
        <taxon>Dikarya</taxon>
        <taxon>Basidiomycota</taxon>
        <taxon>Agaricomycotina</taxon>
        <taxon>Agaricomycetes</taxon>
        <taxon>Agaricomycetidae</taxon>
        <taxon>Agaricales</taxon>
        <taxon>Marasmiineae</taxon>
        <taxon>Marasmiaceae</taxon>
        <taxon>Marasmius</taxon>
    </lineage>
</organism>
<keyword evidence="1" id="KW-0732">Signal</keyword>
<feature type="signal peptide" evidence="1">
    <location>
        <begin position="1"/>
        <end position="19"/>
    </location>
</feature>
<name>A0ABR3A3P4_9AGAR</name>